<organism evidence="2 3">
    <name type="scientific">Oceanispirochaeta crateris</name>
    <dbReference type="NCBI Taxonomy" id="2518645"/>
    <lineage>
        <taxon>Bacteria</taxon>
        <taxon>Pseudomonadati</taxon>
        <taxon>Spirochaetota</taxon>
        <taxon>Spirochaetia</taxon>
        <taxon>Spirochaetales</taxon>
        <taxon>Spirochaetaceae</taxon>
        <taxon>Oceanispirochaeta</taxon>
    </lineage>
</organism>
<keyword evidence="3" id="KW-1185">Reference proteome</keyword>
<dbReference type="Pfam" id="PF18663">
    <property type="entry name" value="Pallilysin"/>
    <property type="match status" value="1"/>
</dbReference>
<dbReference type="NCBIfam" id="NF033751">
    <property type="entry name" value="pallilysin_like"/>
    <property type="match status" value="1"/>
</dbReference>
<dbReference type="Proteomes" id="UP000324209">
    <property type="component" value="Chromosome"/>
</dbReference>
<dbReference type="PROSITE" id="PS51257">
    <property type="entry name" value="PROKAR_LIPOPROTEIN"/>
    <property type="match status" value="1"/>
</dbReference>
<sequence>MRCLNSLLPSLHNSIMKKRYVILFLLSLSFISCRDKNETNQIRTPRIVNPMVNGNDSVNDSTEQGDIEDTSFLVPMIDLPSDEYPQQIQDINLDSDTEEEQLILISTTDKEDHRFKLYIADYNNETMRFEKALEQDILVDHMDGLSTHLQDITGNQLNEVLVTGFDQNGFHTLDAFSIQTQGGTSGLRYKQIISITVNGTIDIQTSERSEDFKTGEITWESFPIITEASDESEENLDLVKTVYNWNRTAVRYQPVSVSQIPGVTIREEKLKDLYRGDLDDFKEFLSGPWHRISDLNEEKQPFLEEIMYFHPDENQVIFTAGDVQEIYDWNETYRTIFKGIYIQSVNQLIDSLRRDLYITVEDMDSIRVKIQGTTEWGGFYEPVSLSYQQSLIHNEILKPADDMIELSGLFKSSQGVEMYLDYPFFTEKSEDGTSRQGVLTFYNLYGTNVLQMRYQKANGLLEKRSVYRADYSVTSDSKRIIRTLTLQPGLLSVSGFSVEPGDSLHFEQIEIRESEES</sequence>
<dbReference type="OrthoDB" id="366418at2"/>
<dbReference type="EMBL" id="CP036150">
    <property type="protein sequence ID" value="QEN07685.1"/>
    <property type="molecule type" value="Genomic_DNA"/>
</dbReference>
<name>A0A5C1QHR5_9SPIO</name>
<gene>
    <name evidence="2" type="ORF">EXM22_06665</name>
</gene>
<evidence type="ECO:0000313" key="3">
    <source>
        <dbReference type="Proteomes" id="UP000324209"/>
    </source>
</evidence>
<evidence type="ECO:0000313" key="2">
    <source>
        <dbReference type="EMBL" id="QEN07685.1"/>
    </source>
</evidence>
<proteinExistence type="predicted"/>
<accession>A0A5C1QHR5</accession>
<reference evidence="2 3" key="1">
    <citation type="submission" date="2019-02" db="EMBL/GenBank/DDBJ databases">
        <title>Complete Genome Sequence and Methylome Analysis of free living Spirochaetas.</title>
        <authorList>
            <person name="Fomenkov A."/>
            <person name="Dubinina G."/>
            <person name="Leshcheva N."/>
            <person name="Mikheeva N."/>
            <person name="Grabovich M."/>
            <person name="Vincze T."/>
            <person name="Roberts R.J."/>
        </authorList>
    </citation>
    <scope>NUCLEOTIDE SEQUENCE [LARGE SCALE GENOMIC DNA]</scope>
    <source>
        <strain evidence="2 3">K2</strain>
    </source>
</reference>
<dbReference type="AlphaFoldDB" id="A0A5C1QHR5"/>
<protein>
    <submittedName>
        <fullName evidence="2">Pallilysin-related adhesin</fullName>
    </submittedName>
</protein>
<dbReference type="InterPro" id="IPR041037">
    <property type="entry name" value="Pallilysin"/>
</dbReference>
<feature type="domain" description="Pallilysin beta barrel" evidence="1">
    <location>
        <begin position="269"/>
        <end position="371"/>
    </location>
</feature>
<evidence type="ECO:0000259" key="1">
    <source>
        <dbReference type="Pfam" id="PF18663"/>
    </source>
</evidence>
<dbReference type="KEGG" id="ock:EXM22_06665"/>